<evidence type="ECO:0000313" key="5">
    <source>
        <dbReference type="Proteomes" id="UP000436801"/>
    </source>
</evidence>
<feature type="transmembrane region" description="Helical" evidence="1">
    <location>
        <begin position="21"/>
        <end position="46"/>
    </location>
</feature>
<sequence length="47" mass="5086">MMHFGRIVAGPALRPAPRLHARWRIAILVALGPVGWGSVALLFALLL</sequence>
<keyword evidence="4" id="KW-1185">Reference proteome</keyword>
<gene>
    <name evidence="2" type="ORF">GQR91_17065</name>
    <name evidence="3" type="ORF">SAMN05216557_101292</name>
</gene>
<dbReference type="EMBL" id="FNBI01000001">
    <property type="protein sequence ID" value="SDE72383.1"/>
    <property type="molecule type" value="Genomic_DNA"/>
</dbReference>
<dbReference type="Proteomes" id="UP000323502">
    <property type="component" value="Unassembled WGS sequence"/>
</dbReference>
<dbReference type="RefSeq" id="WP_160146720.1">
    <property type="nucleotide sequence ID" value="NZ_FNBI01000001.1"/>
</dbReference>
<dbReference type="Proteomes" id="UP000436801">
    <property type="component" value="Unassembled WGS sequence"/>
</dbReference>
<dbReference type="EMBL" id="WSUT01000005">
    <property type="protein sequence ID" value="MWC45328.1"/>
    <property type="molecule type" value="Genomic_DNA"/>
</dbReference>
<organism evidence="3 4">
    <name type="scientific">Sphingomonas carotinifaciens</name>
    <dbReference type="NCBI Taxonomy" id="1166323"/>
    <lineage>
        <taxon>Bacteria</taxon>
        <taxon>Pseudomonadati</taxon>
        <taxon>Pseudomonadota</taxon>
        <taxon>Alphaproteobacteria</taxon>
        <taxon>Sphingomonadales</taxon>
        <taxon>Sphingomonadaceae</taxon>
        <taxon>Sphingomonas</taxon>
    </lineage>
</organism>
<evidence type="ECO:0000256" key="1">
    <source>
        <dbReference type="SAM" id="Phobius"/>
    </source>
</evidence>
<keyword evidence="1" id="KW-1133">Transmembrane helix</keyword>
<keyword evidence="1" id="KW-0812">Transmembrane</keyword>
<dbReference type="AlphaFoldDB" id="A0A1G7F8V8"/>
<evidence type="ECO:0000313" key="4">
    <source>
        <dbReference type="Proteomes" id="UP000323502"/>
    </source>
</evidence>
<proteinExistence type="predicted"/>
<evidence type="ECO:0000313" key="3">
    <source>
        <dbReference type="EMBL" id="SDE72383.1"/>
    </source>
</evidence>
<keyword evidence="1" id="KW-0472">Membrane</keyword>
<reference evidence="2 5" key="2">
    <citation type="submission" date="2019-12" db="EMBL/GenBank/DDBJ databases">
        <authorList>
            <person name="Zheng J."/>
        </authorList>
    </citation>
    <scope>NUCLEOTIDE SEQUENCE [LARGE SCALE GENOMIC DNA]</scope>
    <source>
        <strain evidence="2 5">DSM 27347</strain>
    </source>
</reference>
<protein>
    <submittedName>
        <fullName evidence="3">Uncharacterized protein</fullName>
    </submittedName>
</protein>
<name>A0A1G7F8V8_9SPHN</name>
<reference evidence="3 4" key="1">
    <citation type="submission" date="2016-10" db="EMBL/GenBank/DDBJ databases">
        <authorList>
            <person name="Varghese N."/>
            <person name="Submissions S."/>
        </authorList>
    </citation>
    <scope>NUCLEOTIDE SEQUENCE [LARGE SCALE GENOMIC DNA]</scope>
    <source>
        <strain evidence="3 4">S7-754</strain>
    </source>
</reference>
<evidence type="ECO:0000313" key="2">
    <source>
        <dbReference type="EMBL" id="MWC45328.1"/>
    </source>
</evidence>
<accession>A0A1G7F8V8</accession>